<dbReference type="AlphaFoldDB" id="A0A336LW92"/>
<evidence type="ECO:0000256" key="4">
    <source>
        <dbReference type="ARBA" id="ARBA00022670"/>
    </source>
</evidence>
<comment type="subcellular location">
    <subcellularLocation>
        <location evidence="2">Nucleus</location>
        <location evidence="2">Nucleolus</location>
    </subcellularLocation>
</comment>
<evidence type="ECO:0000256" key="6">
    <source>
        <dbReference type="ARBA" id="ARBA00022801"/>
    </source>
</evidence>
<dbReference type="Gene3D" id="3.90.70.10">
    <property type="entry name" value="Cysteine proteinases"/>
    <property type="match status" value="1"/>
</dbReference>
<dbReference type="GO" id="GO:0006508">
    <property type="term" value="P:proteolysis"/>
    <property type="evidence" value="ECO:0007669"/>
    <property type="project" value="UniProtKB-KW"/>
</dbReference>
<dbReference type="EMBL" id="UFQT01000236">
    <property type="protein sequence ID" value="SSX22195.1"/>
    <property type="molecule type" value="Genomic_DNA"/>
</dbReference>
<feature type="compositionally biased region" description="Low complexity" evidence="9">
    <location>
        <begin position="924"/>
        <end position="941"/>
    </location>
</feature>
<evidence type="ECO:0000259" key="10">
    <source>
        <dbReference type="PROSITE" id="PS50235"/>
    </source>
</evidence>
<feature type="compositionally biased region" description="Low complexity" evidence="9">
    <location>
        <begin position="730"/>
        <end position="744"/>
    </location>
</feature>
<gene>
    <name evidence="11" type="primary">CSON006282</name>
</gene>
<dbReference type="PROSITE" id="PS00972">
    <property type="entry name" value="USP_1"/>
    <property type="match status" value="1"/>
</dbReference>
<dbReference type="Pfam" id="PF00443">
    <property type="entry name" value="UCH"/>
    <property type="match status" value="1"/>
</dbReference>
<dbReference type="InterPro" id="IPR038765">
    <property type="entry name" value="Papain-like_cys_pep_sf"/>
</dbReference>
<dbReference type="GO" id="GO:0005730">
    <property type="term" value="C:nucleolus"/>
    <property type="evidence" value="ECO:0007669"/>
    <property type="project" value="UniProtKB-SubCell"/>
</dbReference>
<sequence length="972" mass="107793">MPVICDTNDTTTTTTAKKMVCESNLSGAIREALASSSSGTSNGTSDDLNIQDRLIACVKRVIINKIEYEESPSSSTTLYENLKSKYTVLKPGGIVNGNNSGIRHNQNGTATLSNGHSESQGNKSPTLPKPKKILFPINKVCIGWKSLGRRWNVGSGMINMGNTCYLNSTLQALFHVPSVASWLYSDVEHRQRCCENESNGCIICAMAKTLIQSQTNTNSPMRPQNVYYKLKMICKHLTPGRQEDAHEFLRYLIEAMEKAYLARFKGWKEFDQYTKETTPLNQILGGYLRSAVKCLSCHHVSVTFQHFQDLLLDIRKANSIDEGVELYFARERLEDTGYKCEACKKRVTATKQFSIERAPIALCVQLKRFSMLGGKINKHISMKHTLNLSNYASNKAEGKNLVYRLVSLVTHIGASQHCGHYTAIGSTESGQYYHFDDSMVSHVQPQRVVDTQAYLLFYELIDTNAFNGTRDVKIEKEFNMFAQDRINSVSSSSSMGITRISNPVASTSSNGTSSNESQKRSFIGPMLPQKSVNLHGASSTSDTNKPLVHKILSGSKVITEKTVSPSPSTSAGSITPKKSGLSSPLTNGKACLTTKQSSTIASPSGTTLPSQITTTTNSTSIQAKSPTLPSMPQLESPMPSSSKIISQAGTSTEPSQSTQVVTVKSSLKSLVPYELDESDSENNAAASINDKTDAESVSLVKTKTGLWHISDSSPEMPSLQGSTDNFASRPASAPSTPTSNNSPNHEMLNNSNTNADQKSPHHSSYKRSHSFNGYNSNNNLPEKKSSSSTSDSNVVSHLLKNSHRGYGSSSVTTWNGERTKMDMEVAQDKREDRKRQHQDDRETEMDRGRTKKVKLNRHEDFRRSDAYNNPFQQQQNRENSHQNRAKWLANNQQKAFQNRNNGGGSNKSEFSNSSANETFQRQTNSSYSYSNGGRNNNNGYKNGHRNGNRRNFSHYNHNNRYHNQRSDNYRRH</sequence>
<feature type="compositionally biased region" description="Polar residues" evidence="9">
    <location>
        <begin position="561"/>
        <end position="573"/>
    </location>
</feature>
<feature type="compositionally biased region" description="Basic residues" evidence="9">
    <location>
        <begin position="760"/>
        <end position="769"/>
    </location>
</feature>
<comment type="similarity">
    <text evidence="3 8">Belongs to the peptidase C19 family.</text>
</comment>
<protein>
    <recommendedName>
        <fullName evidence="8">Ubiquitin carboxyl-terminal hydrolase</fullName>
        <ecNumber evidence="8">3.4.19.12</ecNumber>
    </recommendedName>
</protein>
<dbReference type="SUPFAM" id="SSF54001">
    <property type="entry name" value="Cysteine proteinases"/>
    <property type="match status" value="1"/>
</dbReference>
<feature type="compositionally biased region" description="Polar residues" evidence="9">
    <location>
        <begin position="807"/>
        <end position="816"/>
    </location>
</feature>
<feature type="region of interest" description="Disordered" evidence="9">
    <location>
        <begin position="500"/>
        <end position="521"/>
    </location>
</feature>
<dbReference type="GO" id="GO:0004843">
    <property type="term" value="F:cysteine-type deubiquitinase activity"/>
    <property type="evidence" value="ECO:0007669"/>
    <property type="project" value="UniProtKB-UniRule"/>
</dbReference>
<dbReference type="FunFam" id="3.90.70.10:FF:000119">
    <property type="entry name" value="Ubiquitin specific peptidase 36"/>
    <property type="match status" value="1"/>
</dbReference>
<dbReference type="EC" id="3.4.19.12" evidence="8"/>
<feature type="region of interest" description="Disordered" evidence="9">
    <location>
        <begin position="896"/>
        <end position="972"/>
    </location>
</feature>
<keyword evidence="7 8" id="KW-0788">Thiol protease</keyword>
<dbReference type="OMA" id="VCAMAKT"/>
<feature type="compositionally biased region" description="Polar residues" evidence="9">
    <location>
        <begin position="747"/>
        <end position="757"/>
    </location>
</feature>
<evidence type="ECO:0000256" key="1">
    <source>
        <dbReference type="ARBA" id="ARBA00000707"/>
    </source>
</evidence>
<feature type="compositionally biased region" description="Basic residues" evidence="9">
    <location>
        <begin position="942"/>
        <end position="963"/>
    </location>
</feature>
<organism evidence="11">
    <name type="scientific">Culicoides sonorensis</name>
    <name type="common">Biting midge</name>
    <dbReference type="NCBI Taxonomy" id="179676"/>
    <lineage>
        <taxon>Eukaryota</taxon>
        <taxon>Metazoa</taxon>
        <taxon>Ecdysozoa</taxon>
        <taxon>Arthropoda</taxon>
        <taxon>Hexapoda</taxon>
        <taxon>Insecta</taxon>
        <taxon>Pterygota</taxon>
        <taxon>Neoptera</taxon>
        <taxon>Endopterygota</taxon>
        <taxon>Diptera</taxon>
        <taxon>Nematocera</taxon>
        <taxon>Chironomoidea</taxon>
        <taxon>Ceratopogonidae</taxon>
        <taxon>Ceratopogoninae</taxon>
        <taxon>Culicoides</taxon>
        <taxon>Monoculicoides</taxon>
    </lineage>
</organism>
<feature type="compositionally biased region" description="Basic and acidic residues" evidence="9">
    <location>
        <begin position="817"/>
        <end position="848"/>
    </location>
</feature>
<dbReference type="InterPro" id="IPR028889">
    <property type="entry name" value="USP"/>
</dbReference>
<feature type="region of interest" description="Disordered" evidence="9">
    <location>
        <begin position="97"/>
        <end position="129"/>
    </location>
</feature>
<feature type="compositionally biased region" description="Basic and acidic residues" evidence="9">
    <location>
        <begin position="856"/>
        <end position="865"/>
    </location>
</feature>
<evidence type="ECO:0000313" key="11">
    <source>
        <dbReference type="EMBL" id="SSX22195.1"/>
    </source>
</evidence>
<feature type="compositionally biased region" description="Polar residues" evidence="9">
    <location>
        <begin position="593"/>
        <end position="603"/>
    </location>
</feature>
<reference evidence="11" key="1">
    <citation type="submission" date="2018-07" db="EMBL/GenBank/DDBJ databases">
        <authorList>
            <person name="Quirk P.G."/>
            <person name="Krulwich T.A."/>
        </authorList>
    </citation>
    <scope>NUCLEOTIDE SEQUENCE</scope>
</reference>
<accession>A0A336LW92</accession>
<keyword evidence="4 8" id="KW-0645">Protease</keyword>
<dbReference type="InterPro" id="IPR001394">
    <property type="entry name" value="Peptidase_C19_UCH"/>
</dbReference>
<feature type="compositionally biased region" description="Polar residues" evidence="9">
    <location>
        <begin position="710"/>
        <end position="726"/>
    </location>
</feature>
<feature type="domain" description="USP" evidence="10">
    <location>
        <begin position="155"/>
        <end position="461"/>
    </location>
</feature>
<feature type="compositionally biased region" description="Polar residues" evidence="9">
    <location>
        <begin position="621"/>
        <end position="630"/>
    </location>
</feature>
<dbReference type="PANTHER" id="PTHR24006:SF758">
    <property type="entry name" value="UBIQUITIN CARBOXYL-TERMINAL HYDROLASE 36"/>
    <property type="match status" value="1"/>
</dbReference>
<feature type="compositionally biased region" description="Polar residues" evidence="9">
    <location>
        <begin position="866"/>
        <end position="877"/>
    </location>
</feature>
<dbReference type="GO" id="GO:0016579">
    <property type="term" value="P:protein deubiquitination"/>
    <property type="evidence" value="ECO:0007669"/>
    <property type="project" value="InterPro"/>
</dbReference>
<feature type="region of interest" description="Disordered" evidence="9">
    <location>
        <begin position="559"/>
        <end position="660"/>
    </location>
</feature>
<dbReference type="InterPro" id="IPR018200">
    <property type="entry name" value="USP_CS"/>
</dbReference>
<feature type="compositionally biased region" description="Polar residues" evidence="9">
    <location>
        <begin position="97"/>
        <end position="125"/>
    </location>
</feature>
<feature type="compositionally biased region" description="Low complexity" evidence="9">
    <location>
        <begin position="506"/>
        <end position="516"/>
    </location>
</feature>
<dbReference type="PROSITE" id="PS50235">
    <property type="entry name" value="USP_3"/>
    <property type="match status" value="1"/>
</dbReference>
<name>A0A336LW92_CULSO</name>
<dbReference type="GO" id="GO:0042981">
    <property type="term" value="P:regulation of apoptotic process"/>
    <property type="evidence" value="ECO:0007669"/>
    <property type="project" value="TreeGrafter"/>
</dbReference>
<comment type="catalytic activity">
    <reaction evidence="1 8">
        <text>Thiol-dependent hydrolysis of ester, thioester, amide, peptide and isopeptide bonds formed by the C-terminal Gly of ubiquitin (a 76-residue protein attached to proteins as an intracellular targeting signal).</text>
        <dbReference type="EC" id="3.4.19.12"/>
    </reaction>
</comment>
<evidence type="ECO:0000256" key="3">
    <source>
        <dbReference type="ARBA" id="ARBA00009085"/>
    </source>
</evidence>
<feature type="compositionally biased region" description="Polar residues" evidence="9">
    <location>
        <begin position="896"/>
        <end position="923"/>
    </location>
</feature>
<feature type="region of interest" description="Disordered" evidence="9">
    <location>
        <begin position="708"/>
        <end position="882"/>
    </location>
</feature>
<dbReference type="PROSITE" id="PS00973">
    <property type="entry name" value="USP_2"/>
    <property type="match status" value="1"/>
</dbReference>
<dbReference type="GO" id="GO:0005829">
    <property type="term" value="C:cytosol"/>
    <property type="evidence" value="ECO:0007669"/>
    <property type="project" value="TreeGrafter"/>
</dbReference>
<keyword evidence="5 8" id="KW-0833">Ubl conjugation pathway</keyword>
<dbReference type="VEuPathDB" id="VectorBase:CSON006282"/>
<proteinExistence type="inferred from homology"/>
<feature type="compositionally biased region" description="Low complexity" evidence="9">
    <location>
        <begin position="604"/>
        <end position="620"/>
    </location>
</feature>
<evidence type="ECO:0000256" key="9">
    <source>
        <dbReference type="SAM" id="MobiDB-lite"/>
    </source>
</evidence>
<evidence type="ECO:0000256" key="2">
    <source>
        <dbReference type="ARBA" id="ARBA00004604"/>
    </source>
</evidence>
<dbReference type="PANTHER" id="PTHR24006">
    <property type="entry name" value="UBIQUITIN CARBOXYL-TERMINAL HYDROLASE"/>
    <property type="match status" value="1"/>
</dbReference>
<feature type="compositionally biased region" description="Polar residues" evidence="9">
    <location>
        <begin position="770"/>
        <end position="780"/>
    </location>
</feature>
<evidence type="ECO:0000256" key="8">
    <source>
        <dbReference type="RuleBase" id="RU366025"/>
    </source>
</evidence>
<evidence type="ECO:0000256" key="7">
    <source>
        <dbReference type="ARBA" id="ARBA00022807"/>
    </source>
</evidence>
<feature type="compositionally biased region" description="Polar residues" evidence="9">
    <location>
        <begin position="638"/>
        <end position="654"/>
    </location>
</feature>
<keyword evidence="6 8" id="KW-0378">Hydrolase</keyword>
<evidence type="ECO:0000256" key="5">
    <source>
        <dbReference type="ARBA" id="ARBA00022786"/>
    </source>
</evidence>
<dbReference type="InterPro" id="IPR050164">
    <property type="entry name" value="Peptidase_C19"/>
</dbReference>
<feature type="compositionally biased region" description="Low complexity" evidence="9">
    <location>
        <begin position="786"/>
        <end position="796"/>
    </location>
</feature>